<evidence type="ECO:0000313" key="4">
    <source>
        <dbReference type="Proteomes" id="UP001604336"/>
    </source>
</evidence>
<feature type="transmembrane region" description="Helical" evidence="2">
    <location>
        <begin position="54"/>
        <end position="74"/>
    </location>
</feature>
<feature type="transmembrane region" description="Helical" evidence="2">
    <location>
        <begin position="86"/>
        <end position="107"/>
    </location>
</feature>
<gene>
    <name evidence="3" type="ORF">Adt_04985</name>
</gene>
<proteinExistence type="inferred from homology"/>
<dbReference type="InterPro" id="IPR002528">
    <property type="entry name" value="MATE_fam"/>
</dbReference>
<comment type="caution">
    <text evidence="3">The sequence shown here is derived from an EMBL/GenBank/DDBJ whole genome shotgun (WGS) entry which is preliminary data.</text>
</comment>
<evidence type="ECO:0000313" key="3">
    <source>
        <dbReference type="EMBL" id="KAL2531634.1"/>
    </source>
</evidence>
<feature type="transmembrane region" description="Helical" evidence="2">
    <location>
        <begin position="20"/>
        <end position="42"/>
    </location>
</feature>
<organism evidence="3 4">
    <name type="scientific">Abeliophyllum distichum</name>
    <dbReference type="NCBI Taxonomy" id="126358"/>
    <lineage>
        <taxon>Eukaryota</taxon>
        <taxon>Viridiplantae</taxon>
        <taxon>Streptophyta</taxon>
        <taxon>Embryophyta</taxon>
        <taxon>Tracheophyta</taxon>
        <taxon>Spermatophyta</taxon>
        <taxon>Magnoliopsida</taxon>
        <taxon>eudicotyledons</taxon>
        <taxon>Gunneridae</taxon>
        <taxon>Pentapetalae</taxon>
        <taxon>asterids</taxon>
        <taxon>lamiids</taxon>
        <taxon>Lamiales</taxon>
        <taxon>Oleaceae</taxon>
        <taxon>Forsythieae</taxon>
        <taxon>Abeliophyllum</taxon>
    </lineage>
</organism>
<dbReference type="PANTHER" id="PTHR11206">
    <property type="entry name" value="MULTIDRUG RESISTANCE PROTEIN"/>
    <property type="match status" value="1"/>
</dbReference>
<keyword evidence="2" id="KW-0812">Transmembrane</keyword>
<feature type="transmembrane region" description="Helical" evidence="2">
    <location>
        <begin position="113"/>
        <end position="132"/>
    </location>
</feature>
<comment type="similarity">
    <text evidence="1">Belongs to the multi antimicrobial extrusion (MATE) (TC 2.A.66.1) family.</text>
</comment>
<dbReference type="Pfam" id="PF01554">
    <property type="entry name" value="MatE"/>
    <property type="match status" value="1"/>
</dbReference>
<dbReference type="EMBL" id="JBFOLK010000002">
    <property type="protein sequence ID" value="KAL2531634.1"/>
    <property type="molecule type" value="Genomic_DNA"/>
</dbReference>
<evidence type="ECO:0000256" key="1">
    <source>
        <dbReference type="ARBA" id="ARBA00010199"/>
    </source>
</evidence>
<protein>
    <submittedName>
        <fullName evidence="3">MATE efflux family protein</fullName>
    </submittedName>
</protein>
<accession>A0ABD1V2W0</accession>
<keyword evidence="2" id="KW-1133">Transmembrane helix</keyword>
<keyword evidence="2" id="KW-0472">Membrane</keyword>
<evidence type="ECO:0000256" key="2">
    <source>
        <dbReference type="SAM" id="Phobius"/>
    </source>
</evidence>
<keyword evidence="4" id="KW-1185">Reference proteome</keyword>
<reference evidence="4" key="1">
    <citation type="submission" date="2024-07" db="EMBL/GenBank/DDBJ databases">
        <title>Two chromosome-level genome assemblies of Korean endemic species Abeliophyllum distichum and Forsythia ovata (Oleaceae).</title>
        <authorList>
            <person name="Jang H."/>
        </authorList>
    </citation>
    <scope>NUCLEOTIDE SEQUENCE [LARGE SCALE GENOMIC DNA]</scope>
</reference>
<sequence length="178" mass="19647">MNWEPENPRQLELLSTLCSFYQFITASAALYGCRYILGYAFSDEKEVVDYVEEITPLLSLSIIIDSLGAVLSGVARGCGWQHIGAYVNLGAYYLVGIPVAFVLGFIVHLKGKGLWIGMVTGATVQSFLFSLITSLTDWEKQFPIPSFPVIISNGSKRKDIQGDIVEFGMNSFDVMKSL</sequence>
<dbReference type="Proteomes" id="UP001604336">
    <property type="component" value="Unassembled WGS sequence"/>
</dbReference>
<dbReference type="AlphaFoldDB" id="A0ABD1V2W0"/>
<name>A0ABD1V2W0_9LAMI</name>